<proteinExistence type="predicted"/>
<sequence>MLLHWFANTVDIDSNSVIWLTFDPNRRDYGSHHYGNFEELLDPLPWGYRYYTVGNLYEVTSEQLPLHVRNPPSEYVGRNMDRIIFRVQEQNTGQEALQRIDRVYITQHYATSEHQGTSYDPDHTYQITTRLLRQIREFSVREEQRPLLYLRNRYGRNIDDFQFNDIRQTWSNLACLGLLLFIVLQEKYSSNQRHNRRPEDNVRRPEHNDRRPEHNVRRPEHNVRRPEHNDRRPEHNVRRPENNQWDINNRLKINNRPENNNTREINIRLEDDIELDDEDVRRSLELLCSSVACPDLRVSCTKAQINQWFEENQLWTSVPKHSLVLLHWFANTVEIDSDNDIWLNFDPNCEDYGLHHYRNDERMLNQLPRGDRYYTIGNLLEDTSEQLPAYVRNPPTVPKLKSINGLKDIDFGSSVPKHSLVLLHWFANTVEIDSDNVIWLTFDPNRGDYGSHHYGNYEGMLDPLPRGSEYYTVGNLYEDTHEELPSYVLDPPTEMMKMSGGVLSCCVALLLALTSVSAVQKLYSIDDLKSSLLLLHWFANTVEINTNDVYLNFDLSHGDYGSHYYGNYEELLDPLPWRYRYYTIGNVYTDTSRQFPSYVRNAQEGNSDRIIIRVQEQNGALRRVDQVFGMYHLPAAYAWILLNQ</sequence>
<feature type="compositionally biased region" description="Basic and acidic residues" evidence="1">
    <location>
        <begin position="197"/>
        <end position="241"/>
    </location>
</feature>
<protein>
    <submittedName>
        <fullName evidence="2">Uncharacterized protein</fullName>
    </submittedName>
</protein>
<feature type="region of interest" description="Disordered" evidence="1">
    <location>
        <begin position="190"/>
        <end position="242"/>
    </location>
</feature>
<evidence type="ECO:0000313" key="3">
    <source>
        <dbReference type="Proteomes" id="UP000424527"/>
    </source>
</evidence>
<gene>
    <name evidence="2" type="ORF">D5F01_LYC18508</name>
</gene>
<evidence type="ECO:0000313" key="2">
    <source>
        <dbReference type="EMBL" id="KAE8283108.1"/>
    </source>
</evidence>
<keyword evidence="3" id="KW-1185">Reference proteome</keyword>
<dbReference type="PANTHER" id="PTHR38706">
    <property type="entry name" value="SI:CH211-198C19.1-RELATED"/>
    <property type="match status" value="1"/>
</dbReference>
<dbReference type="AlphaFoldDB" id="A0A6G0HV15"/>
<dbReference type="Proteomes" id="UP000424527">
    <property type="component" value="Unassembled WGS sequence"/>
</dbReference>
<evidence type="ECO:0000256" key="1">
    <source>
        <dbReference type="SAM" id="MobiDB-lite"/>
    </source>
</evidence>
<name>A0A6G0HV15_LARCR</name>
<organism evidence="2 3">
    <name type="scientific">Larimichthys crocea</name>
    <name type="common">Large yellow croaker</name>
    <name type="synonym">Pseudosciaena crocea</name>
    <dbReference type="NCBI Taxonomy" id="215358"/>
    <lineage>
        <taxon>Eukaryota</taxon>
        <taxon>Metazoa</taxon>
        <taxon>Chordata</taxon>
        <taxon>Craniata</taxon>
        <taxon>Vertebrata</taxon>
        <taxon>Euteleostomi</taxon>
        <taxon>Actinopterygii</taxon>
        <taxon>Neopterygii</taxon>
        <taxon>Teleostei</taxon>
        <taxon>Neoteleostei</taxon>
        <taxon>Acanthomorphata</taxon>
        <taxon>Eupercaria</taxon>
        <taxon>Sciaenidae</taxon>
        <taxon>Larimichthys</taxon>
    </lineage>
</organism>
<reference evidence="2 3" key="1">
    <citation type="submission" date="2019-07" db="EMBL/GenBank/DDBJ databases">
        <title>Chromosome genome assembly for large yellow croaker.</title>
        <authorList>
            <person name="Xiao S."/>
        </authorList>
    </citation>
    <scope>NUCLEOTIDE SEQUENCE [LARGE SCALE GENOMIC DNA]</scope>
    <source>
        <strain evidence="2">JMULYC20181020</strain>
        <tissue evidence="2">Muscle</tissue>
    </source>
</reference>
<comment type="caution">
    <text evidence="2">The sequence shown here is derived from an EMBL/GenBank/DDBJ whole genome shotgun (WGS) entry which is preliminary data.</text>
</comment>
<dbReference type="EMBL" id="REGW02000018">
    <property type="protein sequence ID" value="KAE8283108.1"/>
    <property type="molecule type" value="Genomic_DNA"/>
</dbReference>
<dbReference type="PANTHER" id="PTHR38706:SF2">
    <property type="match status" value="1"/>
</dbReference>
<accession>A0A6G0HV15</accession>